<name>A0A4Z0A9P1_9AGAM</name>
<feature type="region of interest" description="Disordered" evidence="2">
    <location>
        <begin position="1"/>
        <end position="81"/>
    </location>
</feature>
<feature type="coiled-coil region" evidence="1">
    <location>
        <begin position="91"/>
        <end position="118"/>
    </location>
</feature>
<keyword evidence="1" id="KW-0175">Coiled coil</keyword>
<evidence type="ECO:0000313" key="4">
    <source>
        <dbReference type="Proteomes" id="UP000298061"/>
    </source>
</evidence>
<sequence length="130" mass="14098">MPRKSTPEMSNDTQQSAGAGNSNSQRPKRPSPLAQQPIERAPKRRALAQVNSSSGLAREPGSSSQGSRVKQEDDTADPAQAEVIRTLQESIQAAHDTMLAAQAQLDRLENRQVKASALLRPYVSAQHMAR</sequence>
<evidence type="ECO:0000256" key="1">
    <source>
        <dbReference type="SAM" id="Coils"/>
    </source>
</evidence>
<protein>
    <submittedName>
        <fullName evidence="3">Uncharacterized protein</fullName>
    </submittedName>
</protein>
<proteinExistence type="predicted"/>
<keyword evidence="4" id="KW-1185">Reference proteome</keyword>
<dbReference type="AlphaFoldDB" id="A0A4Z0A9P1"/>
<dbReference type="Proteomes" id="UP000298061">
    <property type="component" value="Unassembled WGS sequence"/>
</dbReference>
<feature type="compositionally biased region" description="Polar residues" evidence="2">
    <location>
        <begin position="7"/>
        <end position="25"/>
    </location>
</feature>
<feature type="compositionally biased region" description="Polar residues" evidence="2">
    <location>
        <begin position="49"/>
        <end position="68"/>
    </location>
</feature>
<gene>
    <name evidence="3" type="ORF">EWM64_g996</name>
</gene>
<dbReference type="OrthoDB" id="3269402at2759"/>
<evidence type="ECO:0000256" key="2">
    <source>
        <dbReference type="SAM" id="MobiDB-lite"/>
    </source>
</evidence>
<reference evidence="3 4" key="1">
    <citation type="submission" date="2019-02" db="EMBL/GenBank/DDBJ databases">
        <title>Genome sequencing of the rare red list fungi Hericium alpestre (H. flagellum).</title>
        <authorList>
            <person name="Buettner E."/>
            <person name="Kellner H."/>
        </authorList>
    </citation>
    <scope>NUCLEOTIDE SEQUENCE [LARGE SCALE GENOMIC DNA]</scope>
    <source>
        <strain evidence="3 4">DSM 108284</strain>
    </source>
</reference>
<accession>A0A4Z0A9P1</accession>
<dbReference type="EMBL" id="SFCI01000059">
    <property type="protein sequence ID" value="TFY83021.1"/>
    <property type="molecule type" value="Genomic_DNA"/>
</dbReference>
<organism evidence="3 4">
    <name type="scientific">Hericium alpestre</name>
    <dbReference type="NCBI Taxonomy" id="135208"/>
    <lineage>
        <taxon>Eukaryota</taxon>
        <taxon>Fungi</taxon>
        <taxon>Dikarya</taxon>
        <taxon>Basidiomycota</taxon>
        <taxon>Agaricomycotina</taxon>
        <taxon>Agaricomycetes</taxon>
        <taxon>Russulales</taxon>
        <taxon>Hericiaceae</taxon>
        <taxon>Hericium</taxon>
    </lineage>
</organism>
<evidence type="ECO:0000313" key="3">
    <source>
        <dbReference type="EMBL" id="TFY83021.1"/>
    </source>
</evidence>
<comment type="caution">
    <text evidence="3">The sequence shown here is derived from an EMBL/GenBank/DDBJ whole genome shotgun (WGS) entry which is preliminary data.</text>
</comment>